<proteinExistence type="predicted"/>
<dbReference type="Gene3D" id="3.30.70.1440">
    <property type="entry name" value="Multidrug efflux transporter AcrB pore domain"/>
    <property type="match status" value="1"/>
</dbReference>
<feature type="transmembrane region" description="Helical" evidence="1">
    <location>
        <begin position="425"/>
        <end position="445"/>
    </location>
</feature>
<feature type="transmembrane region" description="Helical" evidence="1">
    <location>
        <begin position="913"/>
        <end position="938"/>
    </location>
</feature>
<dbReference type="PRINTS" id="PR00702">
    <property type="entry name" value="ACRIFLAVINRP"/>
</dbReference>
<keyword evidence="1" id="KW-1133">Transmembrane helix</keyword>
<dbReference type="OrthoDB" id="5287122at2"/>
<accession>A0A2V1GTK5</accession>
<comment type="caution">
    <text evidence="2">The sequence shown here is derived from an EMBL/GenBank/DDBJ whole genome shotgun (WGS) entry which is preliminary data.</text>
</comment>
<dbReference type="Proteomes" id="UP000244906">
    <property type="component" value="Unassembled WGS sequence"/>
</dbReference>
<dbReference type="RefSeq" id="WP_116687912.1">
    <property type="nucleotide sequence ID" value="NZ_CAWNYD010000006.1"/>
</dbReference>
<dbReference type="SUPFAM" id="SSF82693">
    <property type="entry name" value="Multidrug efflux transporter AcrB pore domain, PN1, PN2, PC1 and PC2 subdomains"/>
    <property type="match status" value="2"/>
</dbReference>
<feature type="transmembrane region" description="Helical" evidence="1">
    <location>
        <begin position="326"/>
        <end position="347"/>
    </location>
</feature>
<dbReference type="PANTHER" id="PTHR32063:SF33">
    <property type="entry name" value="RND SUPERFAMILY EFFLUX PUMP PERMEASE COMPONENT"/>
    <property type="match status" value="1"/>
</dbReference>
<gene>
    <name evidence="2" type="ORF">DC094_14880</name>
</gene>
<dbReference type="AlphaFoldDB" id="A0A2V1GTK5"/>
<dbReference type="InterPro" id="IPR001036">
    <property type="entry name" value="Acrflvin-R"/>
</dbReference>
<name>A0A2V1GTK5_9GAMM</name>
<keyword evidence="1" id="KW-0472">Membrane</keyword>
<dbReference type="Gene3D" id="1.20.1640.10">
    <property type="entry name" value="Multidrug efflux transporter AcrB transmembrane domain"/>
    <property type="match status" value="2"/>
</dbReference>
<feature type="transmembrane region" description="Helical" evidence="1">
    <location>
        <begin position="352"/>
        <end position="371"/>
    </location>
</feature>
<feature type="transmembrane region" description="Helical" evidence="1">
    <location>
        <begin position="990"/>
        <end position="1016"/>
    </location>
</feature>
<evidence type="ECO:0000313" key="3">
    <source>
        <dbReference type="Proteomes" id="UP000244906"/>
    </source>
</evidence>
<dbReference type="Gene3D" id="3.30.2090.10">
    <property type="entry name" value="Multidrug efflux transporter AcrB TolC docking domain, DN and DC subdomains"/>
    <property type="match status" value="2"/>
</dbReference>
<feature type="transmembrane region" description="Helical" evidence="1">
    <location>
        <begin position="457"/>
        <end position="476"/>
    </location>
</feature>
<feature type="transmembrane region" description="Helical" evidence="1">
    <location>
        <begin position="959"/>
        <end position="978"/>
    </location>
</feature>
<dbReference type="PANTHER" id="PTHR32063">
    <property type="match status" value="1"/>
</dbReference>
<dbReference type="GO" id="GO:0042910">
    <property type="term" value="F:xenobiotic transmembrane transporter activity"/>
    <property type="evidence" value="ECO:0007669"/>
    <property type="project" value="TreeGrafter"/>
</dbReference>
<keyword evidence="3" id="KW-1185">Reference proteome</keyword>
<evidence type="ECO:0000256" key="1">
    <source>
        <dbReference type="SAM" id="Phobius"/>
    </source>
</evidence>
<dbReference type="GO" id="GO:0005886">
    <property type="term" value="C:plasma membrane"/>
    <property type="evidence" value="ECO:0007669"/>
    <property type="project" value="TreeGrafter"/>
</dbReference>
<dbReference type="InterPro" id="IPR027463">
    <property type="entry name" value="AcrB_DN_DC_subdom"/>
</dbReference>
<feature type="transmembrane region" description="Helical" evidence="1">
    <location>
        <begin position="887"/>
        <end position="907"/>
    </location>
</feature>
<feature type="transmembrane region" description="Helical" evidence="1">
    <location>
        <begin position="526"/>
        <end position="547"/>
    </location>
</feature>
<dbReference type="SUPFAM" id="SSF82866">
    <property type="entry name" value="Multidrug efflux transporter AcrB transmembrane domain"/>
    <property type="match status" value="2"/>
</dbReference>
<keyword evidence="1" id="KW-0812">Transmembrane</keyword>
<dbReference type="Gene3D" id="3.30.70.1430">
    <property type="entry name" value="Multidrug efflux transporter AcrB pore domain"/>
    <property type="match status" value="2"/>
</dbReference>
<sequence length="1039" mass="114595">MISWFTRNPVAANLLMIFILMMGGWSISSRLPLEVFPDFELDLVSVSVSWPGAQPAEVEQTVTSRLEEEIFDLEGVKKISSTSSEGFSSVVVEVSPSYDPEELRDKIKNRLDALSTLPSGAERPTVNLFDTKREVISLVVSGDLPETELRKVAEQLRDELQILPKVSQVELDVSRDREVSIEVSDAVLRQYDLTLAQVAQAVSVSSLDLSAGNLRTQGGEILVTSRNQAWQRDDFEAIPLRSSADGSRLLLGDIATVIDGFEDAPGQDLFNGRPAMSIEIYRTGTQSAIEVADAVKAFVAERQVTLGDSVKLNLWRDRSKIVKARLNTLTTSAWQGGLLVLLLLSLFLRPSVAFWVFAGIPVCFLGGFALMPELGVSINVLSLFAFILVLGIVVDDAIVTGENIYTHLKKGKDPLQAAIEGTKEVAVPVTFGVLTTIAAFIPLMLIEGARGKLFAQIPYIIIPVLLFSLVESKLILPAHLRHIRMKKPGEGNRLSRIQQAIADGFERAILRFYQPFLEKALRWRGLSISVFIGLLIIIFSLVSSGWVKFVFFPRIESEVARGYLSMPAGTAFEITEGHVARMVDEAEKIQQKYIDPLTGESIILGISSSAGGGNSHVGRVWFEIQAPEKRTLDVSSPELLNEWRKAIGSIAGAENLYYRAEIGRTSDPVDIQLQGKDLDRLKQAALLIKQRLKQFPDIFDISDSLSSGKQELQIILKPEAITLGLTQRDLTSQVRNALYGFQAQRIQRDRDDIRVMVRYPKSERSNLSQLENLIIRTPDGARLPLNQLAELKQGVSPLSIERVNRFRTANVTADINKETGDVGAVMRALSEDLPTILADYSDVTYSLEGEAREQDESFSSLVAGLVFVLFVIYVLLAIPFKSYSQPLMVMSVIPFGAAAAVLGHLIMGKSLSIMSIMGMLALTGVVVNDSLVLVDYINRQKRSGRSLLEVVSMSGAARFRPVILTSLTTFAGLSPLLLEKSTQAQFLIPMAISLGFGVLFTTFVTLILIPVNYMLLEDLKSFFRKLLGITPKPHRLLED</sequence>
<organism evidence="2 3">
    <name type="scientific">Pelagibaculum spongiae</name>
    <dbReference type="NCBI Taxonomy" id="2080658"/>
    <lineage>
        <taxon>Bacteria</taxon>
        <taxon>Pseudomonadati</taxon>
        <taxon>Pseudomonadota</taxon>
        <taxon>Gammaproteobacteria</taxon>
        <taxon>Oceanospirillales</taxon>
        <taxon>Pelagibaculum</taxon>
    </lineage>
</organism>
<dbReference type="Gene3D" id="3.30.70.1320">
    <property type="entry name" value="Multidrug efflux transporter AcrB pore domain like"/>
    <property type="match status" value="1"/>
</dbReference>
<protein>
    <submittedName>
        <fullName evidence="2">Acriflavine resistance protein B</fullName>
    </submittedName>
</protein>
<dbReference type="EMBL" id="QDDL01000006">
    <property type="protein sequence ID" value="PVZ67716.1"/>
    <property type="molecule type" value="Genomic_DNA"/>
</dbReference>
<dbReference type="SUPFAM" id="SSF82714">
    <property type="entry name" value="Multidrug efflux transporter AcrB TolC docking domain, DN and DC subdomains"/>
    <property type="match status" value="2"/>
</dbReference>
<feature type="transmembrane region" description="Helical" evidence="1">
    <location>
        <begin position="861"/>
        <end position="880"/>
    </location>
</feature>
<feature type="transmembrane region" description="Helical" evidence="1">
    <location>
        <begin position="383"/>
        <end position="405"/>
    </location>
</feature>
<dbReference type="Pfam" id="PF00873">
    <property type="entry name" value="ACR_tran"/>
    <property type="match status" value="1"/>
</dbReference>
<evidence type="ECO:0000313" key="2">
    <source>
        <dbReference type="EMBL" id="PVZ67716.1"/>
    </source>
</evidence>
<reference evidence="2 3" key="1">
    <citation type="submission" date="2018-04" db="EMBL/GenBank/DDBJ databases">
        <title>Thalassorhabdus spongiae gen. nov., sp. nov., isolated from a marine sponge in South-West Iceland.</title>
        <authorList>
            <person name="Knobloch S."/>
            <person name="Daussin A."/>
            <person name="Johannsson R."/>
            <person name="Marteinsson V.T."/>
        </authorList>
    </citation>
    <scope>NUCLEOTIDE SEQUENCE [LARGE SCALE GENOMIC DNA]</scope>
    <source>
        <strain evidence="2 3">Hp12</strain>
    </source>
</reference>